<dbReference type="SMR" id="A0A445HGJ3"/>
<evidence type="ECO:0000313" key="2">
    <source>
        <dbReference type="EMBL" id="RZB72738.1"/>
    </source>
</evidence>
<dbReference type="PANTHER" id="PTHR38360">
    <property type="entry name" value="OS03G0120000 PROTEIN"/>
    <property type="match status" value="1"/>
</dbReference>
<comment type="caution">
    <text evidence="2">The sequence shown here is derived from an EMBL/GenBank/DDBJ whole genome shotgun (WGS) entry which is preliminary data.</text>
</comment>
<proteinExistence type="predicted"/>
<dbReference type="Proteomes" id="UP000289340">
    <property type="component" value="Chromosome 13"/>
</dbReference>
<organism evidence="2 3">
    <name type="scientific">Glycine soja</name>
    <name type="common">Wild soybean</name>
    <dbReference type="NCBI Taxonomy" id="3848"/>
    <lineage>
        <taxon>Eukaryota</taxon>
        <taxon>Viridiplantae</taxon>
        <taxon>Streptophyta</taxon>
        <taxon>Embryophyta</taxon>
        <taxon>Tracheophyta</taxon>
        <taxon>Spermatophyta</taxon>
        <taxon>Magnoliopsida</taxon>
        <taxon>eudicotyledons</taxon>
        <taxon>Gunneridae</taxon>
        <taxon>Pentapetalae</taxon>
        <taxon>rosids</taxon>
        <taxon>fabids</taxon>
        <taxon>Fabales</taxon>
        <taxon>Fabaceae</taxon>
        <taxon>Papilionoideae</taxon>
        <taxon>50 kb inversion clade</taxon>
        <taxon>NPAAA clade</taxon>
        <taxon>indigoferoid/millettioid clade</taxon>
        <taxon>Phaseoleae</taxon>
        <taxon>Glycine</taxon>
        <taxon>Glycine subgen. Soja</taxon>
    </lineage>
</organism>
<evidence type="ECO:0000313" key="3">
    <source>
        <dbReference type="Proteomes" id="UP000289340"/>
    </source>
</evidence>
<dbReference type="SUPFAM" id="SSF53807">
    <property type="entry name" value="Helical backbone' metal receptor"/>
    <property type="match status" value="1"/>
</dbReference>
<dbReference type="AlphaFoldDB" id="A0A445HGJ3"/>
<gene>
    <name evidence="2" type="ORF">D0Y65_036809</name>
</gene>
<sequence>MITLFLYSKRYLIQLMDSAPSSSWLQAFSFLALVWLFNCGCVHGASPAVKVGNFSKVEDAGNFHIYYGQTFKVIKNSADGQSYLLLQNNSRIASRTKYCTSRIKSFVIPLSNYSVDTTFFPVSFVELLGLVESLKGITSDYVASPCVLKLYQGGQLEMFNNSDYQKLAEFSSYFLSDTDQQPACNFATFVPFMEDTPLQRAEWIKFMGAFANVEARANQVYTAVKVNYLCLAKVATTRTTFKPTVAWMRYKNGLWSFTQEKYQLKYVQDAGGEILGANKNTYNVSDPDDLEEFHAILCTAEVVIDETLTSDPVNYTMSAFIQNLNVEDRSCFSFISNTSLWRYDKRVYNSVALDWYNGAVSQPQLALADLIEVLFPTGNYTMTYFRNIAKGEVPINIGPEMCDRDTSTAMEPTIVACG</sequence>
<protein>
    <submittedName>
        <fullName evidence="2">Uncharacterized protein</fullName>
    </submittedName>
</protein>
<dbReference type="Gramene" id="XM_028340579.1">
    <property type="protein sequence ID" value="XP_028196380.1"/>
    <property type="gene ID" value="LOC114381346"/>
</dbReference>
<reference evidence="2 3" key="1">
    <citation type="submission" date="2018-09" db="EMBL/GenBank/DDBJ databases">
        <title>A high-quality reference genome of wild soybean provides a powerful tool to mine soybean genomes.</title>
        <authorList>
            <person name="Xie M."/>
            <person name="Chung C.Y.L."/>
            <person name="Li M.-W."/>
            <person name="Wong F.-L."/>
            <person name="Chan T.-F."/>
            <person name="Lam H.-M."/>
        </authorList>
    </citation>
    <scope>NUCLEOTIDE SEQUENCE [LARGE SCALE GENOMIC DNA]</scope>
    <source>
        <strain evidence="3">cv. W05</strain>
        <tissue evidence="2">Hypocotyl of etiolated seedlings</tissue>
    </source>
</reference>
<dbReference type="PANTHER" id="PTHR38360:SF1">
    <property type="entry name" value="F12P19.7"/>
    <property type="match status" value="1"/>
</dbReference>
<evidence type="ECO:0000256" key="1">
    <source>
        <dbReference type="SAM" id="SignalP"/>
    </source>
</evidence>
<feature type="chain" id="PRO_5019323620" evidence="1">
    <location>
        <begin position="45"/>
        <end position="418"/>
    </location>
</feature>
<keyword evidence="1" id="KW-0732">Signal</keyword>
<dbReference type="EMBL" id="QZWG01000013">
    <property type="protein sequence ID" value="RZB72738.1"/>
    <property type="molecule type" value="Genomic_DNA"/>
</dbReference>
<name>A0A445HGJ3_GLYSO</name>
<feature type="signal peptide" evidence="1">
    <location>
        <begin position="1"/>
        <end position="44"/>
    </location>
</feature>
<keyword evidence="3" id="KW-1185">Reference proteome</keyword>
<accession>A0A445HGJ3</accession>